<proteinExistence type="predicted"/>
<evidence type="ECO:0000313" key="2">
    <source>
        <dbReference type="Proteomes" id="UP001066276"/>
    </source>
</evidence>
<keyword evidence="2" id="KW-1185">Reference proteome</keyword>
<dbReference type="Proteomes" id="UP001066276">
    <property type="component" value="Chromosome 2_1"/>
</dbReference>
<name>A0AAV7VLB6_PLEWA</name>
<protein>
    <submittedName>
        <fullName evidence="1">Uncharacterized protein</fullName>
    </submittedName>
</protein>
<organism evidence="1 2">
    <name type="scientific">Pleurodeles waltl</name>
    <name type="common">Iberian ribbed newt</name>
    <dbReference type="NCBI Taxonomy" id="8319"/>
    <lineage>
        <taxon>Eukaryota</taxon>
        <taxon>Metazoa</taxon>
        <taxon>Chordata</taxon>
        <taxon>Craniata</taxon>
        <taxon>Vertebrata</taxon>
        <taxon>Euteleostomi</taxon>
        <taxon>Amphibia</taxon>
        <taxon>Batrachia</taxon>
        <taxon>Caudata</taxon>
        <taxon>Salamandroidea</taxon>
        <taxon>Salamandridae</taxon>
        <taxon>Pleurodelinae</taxon>
        <taxon>Pleurodeles</taxon>
    </lineage>
</organism>
<dbReference type="EMBL" id="JANPWB010000003">
    <property type="protein sequence ID" value="KAJ1202399.1"/>
    <property type="molecule type" value="Genomic_DNA"/>
</dbReference>
<dbReference type="AlphaFoldDB" id="A0AAV7VLB6"/>
<evidence type="ECO:0000313" key="1">
    <source>
        <dbReference type="EMBL" id="KAJ1202399.1"/>
    </source>
</evidence>
<gene>
    <name evidence="1" type="ORF">NDU88_006199</name>
</gene>
<comment type="caution">
    <text evidence="1">The sequence shown here is derived from an EMBL/GenBank/DDBJ whole genome shotgun (WGS) entry which is preliminary data.</text>
</comment>
<sequence>MHTALECNAQHAAWDRDATTSVTDVQWKSALSGLINIPRNSRFRLIQFYIIHRAYLTPARVNRYFARQDAAYPRCSYMDADMIHMLLSCTSLCCFLRVVVGCLSECTSSAVPFTWEACLLGLFPRDERHRAAARFTDLGLITAKRLITRRWKSADPPAEQARIYSFGVWAGVGGVTLKREDAMGMCKYPLSDSWEEILSYLRSMC</sequence>
<reference evidence="1" key="1">
    <citation type="journal article" date="2022" name="bioRxiv">
        <title>Sequencing and chromosome-scale assembly of the giantPleurodeles waltlgenome.</title>
        <authorList>
            <person name="Brown T."/>
            <person name="Elewa A."/>
            <person name="Iarovenko S."/>
            <person name="Subramanian E."/>
            <person name="Araus A.J."/>
            <person name="Petzold A."/>
            <person name="Susuki M."/>
            <person name="Suzuki K.-i.T."/>
            <person name="Hayashi T."/>
            <person name="Toyoda A."/>
            <person name="Oliveira C."/>
            <person name="Osipova E."/>
            <person name="Leigh N.D."/>
            <person name="Simon A."/>
            <person name="Yun M.H."/>
        </authorList>
    </citation>
    <scope>NUCLEOTIDE SEQUENCE</scope>
    <source>
        <strain evidence="1">20211129_DDA</strain>
        <tissue evidence="1">Liver</tissue>
    </source>
</reference>
<accession>A0AAV7VLB6</accession>